<keyword evidence="2" id="KW-1185">Reference proteome</keyword>
<dbReference type="EMBL" id="JACWEZ010000001">
    <property type="protein sequence ID" value="MBD1221045.1"/>
    <property type="molecule type" value="Genomic_DNA"/>
</dbReference>
<accession>A0ABR7VIH8</accession>
<sequence>MRKIYSNKYKLLMFVIALILFKSFIWEEFVVHPTASDALKEENGKTALVENINQKESFGVVKTKEGFKVYALVEDFWGWKVADEAFVSSKTTKKKLNIKRERIQWEDDYIKEVILIATADEDVVKVRAFENNNEINLSKVPNNHKAMYFAYQEDLFSGSVRIEAYSKDEKLLYKTIINQ</sequence>
<name>A0ABR7VIH8_VIRHA</name>
<evidence type="ECO:0000313" key="1">
    <source>
        <dbReference type="EMBL" id="MBD1221045.1"/>
    </source>
</evidence>
<gene>
    <name evidence="1" type="ORF">IC602_00290</name>
</gene>
<reference evidence="1 2" key="1">
    <citation type="submission" date="2020-09" db="EMBL/GenBank/DDBJ databases">
        <title>Draft Genome Sequences of Oil-Oxidizing Bacteria Halomonas titanicae, Marinobacter lutaoensis, and Virgibacillus halodenitrificans Isolated from Highly Saline Environments.</title>
        <authorList>
            <person name="Grouzdev D.S."/>
            <person name="Sokolova D.S."/>
            <person name="Semenova E.M."/>
            <person name="Borzenkov I.A."/>
            <person name="Bidzhieva S.K."/>
            <person name="Poltaraus A.B."/>
            <person name="Nazina T.N."/>
        </authorList>
    </citation>
    <scope>NUCLEOTIDE SEQUENCE [LARGE SCALE GENOMIC DNA]</scope>
    <source>
        <strain evidence="1 2">VKM B-3472D</strain>
    </source>
</reference>
<dbReference type="Proteomes" id="UP000621631">
    <property type="component" value="Unassembled WGS sequence"/>
</dbReference>
<comment type="caution">
    <text evidence="1">The sequence shown here is derived from an EMBL/GenBank/DDBJ whole genome shotgun (WGS) entry which is preliminary data.</text>
</comment>
<evidence type="ECO:0000313" key="2">
    <source>
        <dbReference type="Proteomes" id="UP000621631"/>
    </source>
</evidence>
<proteinExistence type="predicted"/>
<protein>
    <recommendedName>
        <fullName evidence="3">DUF5590 domain-containing protein</fullName>
    </recommendedName>
</protein>
<dbReference type="RefSeq" id="WP_189776419.1">
    <property type="nucleotide sequence ID" value="NZ_JACWEZ010000001.1"/>
</dbReference>
<organism evidence="1 2">
    <name type="scientific">Virgibacillus halodenitrificans</name>
    <name type="common">Bacillus halodenitrificans</name>
    <dbReference type="NCBI Taxonomy" id="1482"/>
    <lineage>
        <taxon>Bacteria</taxon>
        <taxon>Bacillati</taxon>
        <taxon>Bacillota</taxon>
        <taxon>Bacilli</taxon>
        <taxon>Bacillales</taxon>
        <taxon>Bacillaceae</taxon>
        <taxon>Virgibacillus</taxon>
    </lineage>
</organism>
<evidence type="ECO:0008006" key="3">
    <source>
        <dbReference type="Google" id="ProtNLM"/>
    </source>
</evidence>